<dbReference type="AlphaFoldDB" id="A0A142CVS5"/>
<dbReference type="OrthoDB" id="99505at2157"/>
<sequence length="80" mass="9121">MHIKYIPHALARMEERGIPKELVEDTLKHPDKVIEGYLGRKVAQKNINGKVVRVIYEEDGENIVVVTAYITSKLKKYGGE</sequence>
<dbReference type="InterPro" id="IPR025354">
    <property type="entry name" value="DUF4258"/>
</dbReference>
<organism evidence="1 2">
    <name type="scientific">Thermococcus peptonophilus</name>
    <dbReference type="NCBI Taxonomy" id="53952"/>
    <lineage>
        <taxon>Archaea</taxon>
        <taxon>Methanobacteriati</taxon>
        <taxon>Methanobacteriota</taxon>
        <taxon>Thermococci</taxon>
        <taxon>Thermococcales</taxon>
        <taxon>Thermococcaceae</taxon>
        <taxon>Thermococcus</taxon>
    </lineage>
</organism>
<reference evidence="2" key="1">
    <citation type="submission" date="2016-03" db="EMBL/GenBank/DDBJ databases">
        <authorList>
            <person name="Oger P.M."/>
        </authorList>
    </citation>
    <scope>NUCLEOTIDE SEQUENCE [LARGE SCALE GENOMIC DNA]</scope>
    <source>
        <strain evidence="2">OG-1</strain>
    </source>
</reference>
<dbReference type="Proteomes" id="UP000073604">
    <property type="component" value="Chromosome"/>
</dbReference>
<evidence type="ECO:0000313" key="1">
    <source>
        <dbReference type="EMBL" id="AMQ18877.1"/>
    </source>
</evidence>
<dbReference type="STRING" id="53952.A0127_06665"/>
<name>A0A142CVS5_9EURY</name>
<dbReference type="EMBL" id="CP014750">
    <property type="protein sequence ID" value="AMQ18877.1"/>
    <property type="molecule type" value="Genomic_DNA"/>
</dbReference>
<proteinExistence type="predicted"/>
<protein>
    <recommendedName>
        <fullName evidence="3">DUF4258 domain-containing protein</fullName>
    </recommendedName>
</protein>
<dbReference type="RefSeq" id="WP_054841080.1">
    <property type="nucleotide sequence ID" value="NZ_CP014750.1"/>
</dbReference>
<dbReference type="KEGG" id="tpep:A0127_06665"/>
<dbReference type="GeneID" id="27140215"/>
<gene>
    <name evidence="1" type="ORF">A0127_06665</name>
</gene>
<evidence type="ECO:0000313" key="2">
    <source>
        <dbReference type="Proteomes" id="UP000073604"/>
    </source>
</evidence>
<accession>A0A142CVS5</accession>
<keyword evidence="2" id="KW-1185">Reference proteome</keyword>
<evidence type="ECO:0008006" key="3">
    <source>
        <dbReference type="Google" id="ProtNLM"/>
    </source>
</evidence>
<dbReference type="Pfam" id="PF14076">
    <property type="entry name" value="DUF4258"/>
    <property type="match status" value="1"/>
</dbReference>